<dbReference type="InterPro" id="IPR006342">
    <property type="entry name" value="FkbM_mtfrase"/>
</dbReference>
<dbReference type="InterPro" id="IPR052514">
    <property type="entry name" value="SAM-dependent_MTase"/>
</dbReference>
<protein>
    <recommendedName>
        <fullName evidence="1">Methyltransferase FkbM domain-containing protein</fullName>
    </recommendedName>
</protein>
<dbReference type="AlphaFoldDB" id="Q9HKA1"/>
<gene>
    <name evidence="2" type="ordered locus">Ta0700</name>
</gene>
<dbReference type="NCBIfam" id="TIGR01444">
    <property type="entry name" value="fkbM_fam"/>
    <property type="match status" value="1"/>
</dbReference>
<dbReference type="Gene3D" id="3.40.50.150">
    <property type="entry name" value="Vaccinia Virus protein VP39"/>
    <property type="match status" value="1"/>
</dbReference>
<dbReference type="SUPFAM" id="SSF53335">
    <property type="entry name" value="S-adenosyl-L-methionine-dependent methyltransferases"/>
    <property type="match status" value="1"/>
</dbReference>
<proteinExistence type="predicted"/>
<dbReference type="eggNOG" id="arCOG01401">
    <property type="taxonomic scope" value="Archaea"/>
</dbReference>
<dbReference type="STRING" id="273075.gene:9571920"/>
<dbReference type="PANTHER" id="PTHR34203">
    <property type="entry name" value="METHYLTRANSFERASE, FKBM FAMILY PROTEIN"/>
    <property type="match status" value="1"/>
</dbReference>
<dbReference type="PANTHER" id="PTHR34203:SF15">
    <property type="entry name" value="SLL1173 PROTEIN"/>
    <property type="match status" value="1"/>
</dbReference>
<dbReference type="PaxDb" id="273075-Ta0699m"/>
<sequence length="156" mass="17377">MGQKKFGAKVIAFEPLADVFHELEKNIRINHADVIAYNVALGNGNFINGSKQGNMFVAGGQAKIQTSRLDDYTFDRLDLLKIDVEGFEHDVLLGARSTISKFKPKIIIETHSVALRKLCHEFLISLGYSLSLEGRTIRAHSPGMDKVTNLFYSPII</sequence>
<reference evidence="2 3" key="1">
    <citation type="journal article" date="2000" name="Nature">
        <title>The genome sequence of the thermoacidophilic scavenger Thermoplasma acidophilum.</title>
        <authorList>
            <person name="Ruepp A."/>
            <person name="Graml W."/>
            <person name="Santos-Martinez M.L."/>
            <person name="Koretke K.K."/>
            <person name="Volker C."/>
            <person name="Mewes H.W."/>
            <person name="Frishman D."/>
            <person name="Stocker S."/>
            <person name="Lupas A.N."/>
            <person name="Baumeister W."/>
        </authorList>
    </citation>
    <scope>NUCLEOTIDE SEQUENCE [LARGE SCALE GENOMIC DNA]</scope>
    <source>
        <strain evidence="3">ATCC 25905 / DSM 1728 / JCM 9062 / NBRC 15155 / AMRC-C165</strain>
    </source>
</reference>
<accession>Q9HKA1</accession>
<evidence type="ECO:0000313" key="2">
    <source>
        <dbReference type="EMBL" id="CAC11838.1"/>
    </source>
</evidence>
<evidence type="ECO:0000259" key="1">
    <source>
        <dbReference type="Pfam" id="PF05050"/>
    </source>
</evidence>
<dbReference type="KEGG" id="tac:Ta0700"/>
<dbReference type="Pfam" id="PF05050">
    <property type="entry name" value="Methyltransf_21"/>
    <property type="match status" value="1"/>
</dbReference>
<name>Q9HKA1_THEAC</name>
<dbReference type="InParanoid" id="Q9HKA1"/>
<keyword evidence="3" id="KW-1185">Reference proteome</keyword>
<dbReference type="InterPro" id="IPR029063">
    <property type="entry name" value="SAM-dependent_MTases_sf"/>
</dbReference>
<feature type="domain" description="Methyltransferase FkbM" evidence="1">
    <location>
        <begin position="7"/>
        <end position="114"/>
    </location>
</feature>
<dbReference type="EMBL" id="AL445065">
    <property type="protein sequence ID" value="CAC11838.1"/>
    <property type="molecule type" value="Genomic_DNA"/>
</dbReference>
<evidence type="ECO:0000313" key="3">
    <source>
        <dbReference type="Proteomes" id="UP000001024"/>
    </source>
</evidence>
<dbReference type="HOGENOM" id="CLU_1682787_0_0_2"/>
<dbReference type="Proteomes" id="UP000001024">
    <property type="component" value="Chromosome"/>
</dbReference>
<organism evidence="2 3">
    <name type="scientific">Thermoplasma acidophilum (strain ATCC 25905 / DSM 1728 / JCM 9062 / NBRC 15155 / AMRC-C165)</name>
    <dbReference type="NCBI Taxonomy" id="273075"/>
    <lineage>
        <taxon>Archaea</taxon>
        <taxon>Methanobacteriati</taxon>
        <taxon>Thermoplasmatota</taxon>
        <taxon>Thermoplasmata</taxon>
        <taxon>Thermoplasmatales</taxon>
        <taxon>Thermoplasmataceae</taxon>
        <taxon>Thermoplasma</taxon>
    </lineage>
</organism>
<dbReference type="EnsemblBacteria" id="CAC11838">
    <property type="protein sequence ID" value="CAC11838"/>
    <property type="gene ID" value="CAC11838"/>
</dbReference>